<keyword evidence="4 6" id="KW-1133">Transmembrane helix</keyword>
<evidence type="ECO:0000256" key="5">
    <source>
        <dbReference type="ARBA" id="ARBA00023136"/>
    </source>
</evidence>
<organism evidence="7">
    <name type="scientific">uncultured marine bacterium MedDCM-OCT-S01-C266</name>
    <dbReference type="NCBI Taxonomy" id="743047"/>
    <lineage>
        <taxon>Bacteria</taxon>
        <taxon>environmental samples</taxon>
    </lineage>
</organism>
<dbReference type="GO" id="GO:0012505">
    <property type="term" value="C:endomembrane system"/>
    <property type="evidence" value="ECO:0007669"/>
    <property type="project" value="UniProtKB-SubCell"/>
</dbReference>
<comment type="subcellular location">
    <subcellularLocation>
        <location evidence="1">Endomembrane system</location>
        <topology evidence="1">Multi-pass membrane protein</topology>
    </subcellularLocation>
</comment>
<evidence type="ECO:0000256" key="4">
    <source>
        <dbReference type="ARBA" id="ARBA00022989"/>
    </source>
</evidence>
<evidence type="ECO:0000256" key="6">
    <source>
        <dbReference type="SAM" id="Phobius"/>
    </source>
</evidence>
<dbReference type="PANTHER" id="PTHR23519">
    <property type="entry name" value="AUTOPHAGY-RELATED PROTEIN 22"/>
    <property type="match status" value="1"/>
</dbReference>
<keyword evidence="2" id="KW-0813">Transport</keyword>
<name>D6PCE8_9BACT</name>
<keyword evidence="5 6" id="KW-0472">Membrane</keyword>
<reference evidence="7" key="1">
    <citation type="journal article" date="2010" name="ISME J.">
        <title>Metagenome of the Mediterranean deep chlorophyll maximum studied by direct and fosmid library 454 pyrosequencing.</title>
        <authorList>
            <person name="Ghai R."/>
            <person name="Martin-Cuadrado A.B."/>
            <person name="Molto A.G."/>
            <person name="Heredia I.G."/>
            <person name="Cabrera R."/>
            <person name="Martin J."/>
            <person name="Verdu M."/>
            <person name="Deschamps P."/>
            <person name="Moreira D."/>
            <person name="Lopez-Garcia P."/>
            <person name="Mira A."/>
            <person name="Rodriguez-Valera F."/>
        </authorList>
    </citation>
    <scope>NUCLEOTIDE SEQUENCE</scope>
</reference>
<evidence type="ECO:0000256" key="3">
    <source>
        <dbReference type="ARBA" id="ARBA00022692"/>
    </source>
</evidence>
<dbReference type="InterPro" id="IPR050495">
    <property type="entry name" value="ATG22/LtaA_families"/>
</dbReference>
<feature type="transmembrane region" description="Helical" evidence="6">
    <location>
        <begin position="20"/>
        <end position="37"/>
    </location>
</feature>
<evidence type="ECO:0000256" key="1">
    <source>
        <dbReference type="ARBA" id="ARBA00004127"/>
    </source>
</evidence>
<evidence type="ECO:0000313" key="7">
    <source>
        <dbReference type="EMBL" id="ADD93399.1"/>
    </source>
</evidence>
<accession>D6PCE8</accession>
<feature type="transmembrane region" description="Helical" evidence="6">
    <location>
        <begin position="57"/>
        <end position="81"/>
    </location>
</feature>
<evidence type="ECO:0000256" key="2">
    <source>
        <dbReference type="ARBA" id="ARBA00022448"/>
    </source>
</evidence>
<evidence type="ECO:0008006" key="8">
    <source>
        <dbReference type="Google" id="ProtNLM"/>
    </source>
</evidence>
<proteinExistence type="predicted"/>
<dbReference type="InterPro" id="IPR024671">
    <property type="entry name" value="Atg22-like"/>
</dbReference>
<dbReference type="AlphaFoldDB" id="D6PCE8"/>
<dbReference type="PANTHER" id="PTHR23519:SF1">
    <property type="entry name" value="AUTOPHAGY-RELATED PROTEIN 22"/>
    <property type="match status" value="1"/>
</dbReference>
<dbReference type="EMBL" id="GU942980">
    <property type="protein sequence ID" value="ADD93399.1"/>
    <property type="molecule type" value="Genomic_DNA"/>
</dbReference>
<feature type="transmembrane region" description="Helical" evidence="6">
    <location>
        <begin position="93"/>
        <end position="110"/>
    </location>
</feature>
<protein>
    <recommendedName>
        <fullName evidence="8">Major facilitator superfamily (MFS) profile domain-containing protein</fullName>
    </recommendedName>
</protein>
<keyword evidence="3 6" id="KW-0812">Transmembrane</keyword>
<dbReference type="Pfam" id="PF11700">
    <property type="entry name" value="ATG22"/>
    <property type="match status" value="1"/>
</dbReference>
<sequence length="141" mass="15969">MKKINGIIRAWCTYDLANSVYNLVINTAIFPIYYTAITSVNNEDKVDFFGFEIVNSVLYSYTISLSYLISALLLPILSGIADYTGNKKKYLKIFTYLGAFACIGLFFLLVKMSLSGVSSVSCWLPLDTVLDWFFMMLIFPK</sequence>